<evidence type="ECO:0000256" key="2">
    <source>
        <dbReference type="ARBA" id="ARBA00005525"/>
    </source>
</evidence>
<comment type="catalytic activity">
    <reaction evidence="8">
        <text>L-proline + NAD(+) = (S)-1-pyrroline-5-carboxylate + NADH + 2 H(+)</text>
        <dbReference type="Rhea" id="RHEA:14105"/>
        <dbReference type="ChEBI" id="CHEBI:15378"/>
        <dbReference type="ChEBI" id="CHEBI:17388"/>
        <dbReference type="ChEBI" id="CHEBI:57540"/>
        <dbReference type="ChEBI" id="CHEBI:57945"/>
        <dbReference type="ChEBI" id="CHEBI:60039"/>
        <dbReference type="EC" id="1.5.1.2"/>
    </reaction>
</comment>
<evidence type="ECO:0000256" key="8">
    <source>
        <dbReference type="HAMAP-Rule" id="MF_01925"/>
    </source>
</evidence>
<feature type="binding site" evidence="10">
    <location>
        <begin position="72"/>
        <end position="75"/>
    </location>
    <ligand>
        <name>NADP(+)</name>
        <dbReference type="ChEBI" id="CHEBI:58349"/>
    </ligand>
</feature>
<comment type="similarity">
    <text evidence="2 8">Belongs to the pyrroline-5-carboxylate reductase family.</text>
</comment>
<evidence type="ECO:0000256" key="5">
    <source>
        <dbReference type="ARBA" id="ARBA00022650"/>
    </source>
</evidence>
<dbReference type="PANTHER" id="PTHR11645:SF0">
    <property type="entry name" value="PYRROLINE-5-CARBOXYLATE REDUCTASE 3"/>
    <property type="match status" value="1"/>
</dbReference>
<keyword evidence="14" id="KW-1185">Reference proteome</keyword>
<evidence type="ECO:0000313" key="14">
    <source>
        <dbReference type="Proteomes" id="UP000477311"/>
    </source>
</evidence>
<dbReference type="EMBL" id="JAAKYA010000087">
    <property type="protein sequence ID" value="NGO40375.1"/>
    <property type="molecule type" value="Genomic_DNA"/>
</dbReference>
<dbReference type="InterPro" id="IPR008927">
    <property type="entry name" value="6-PGluconate_DH-like_C_sf"/>
</dbReference>
<dbReference type="Pfam" id="PF03807">
    <property type="entry name" value="F420_oxidored"/>
    <property type="match status" value="1"/>
</dbReference>
<name>A0A6M1RUR8_9BACT</name>
<gene>
    <name evidence="8 13" type="primary">proC</name>
    <name evidence="13" type="ORF">G4L39_13355</name>
</gene>
<evidence type="ECO:0000256" key="1">
    <source>
        <dbReference type="ARBA" id="ARBA00004496"/>
    </source>
</evidence>
<evidence type="ECO:0000256" key="4">
    <source>
        <dbReference type="ARBA" id="ARBA00022605"/>
    </source>
</evidence>
<dbReference type="PANTHER" id="PTHR11645">
    <property type="entry name" value="PYRROLINE-5-CARBOXYLATE REDUCTASE"/>
    <property type="match status" value="1"/>
</dbReference>
<evidence type="ECO:0000256" key="10">
    <source>
        <dbReference type="PIRSR" id="PIRSR000193-1"/>
    </source>
</evidence>
<dbReference type="InterPro" id="IPR036291">
    <property type="entry name" value="NAD(P)-bd_dom_sf"/>
</dbReference>
<comment type="subcellular location">
    <subcellularLocation>
        <location evidence="1 8">Cytoplasm</location>
    </subcellularLocation>
</comment>
<dbReference type="InterPro" id="IPR029036">
    <property type="entry name" value="P5CR_dimer"/>
</dbReference>
<feature type="binding site" evidence="10">
    <location>
        <begin position="10"/>
        <end position="15"/>
    </location>
    <ligand>
        <name>NADP(+)</name>
        <dbReference type="ChEBI" id="CHEBI:58349"/>
    </ligand>
</feature>
<feature type="domain" description="Pyrroline-5-carboxylate reductase dimerisation" evidence="12">
    <location>
        <begin position="164"/>
        <end position="267"/>
    </location>
</feature>
<dbReference type="SUPFAM" id="SSF48179">
    <property type="entry name" value="6-phosphogluconate dehydrogenase C-terminal domain-like"/>
    <property type="match status" value="1"/>
</dbReference>
<evidence type="ECO:0000256" key="3">
    <source>
        <dbReference type="ARBA" id="ARBA00022490"/>
    </source>
</evidence>
<dbReference type="FunFam" id="1.10.3730.10:FF:000001">
    <property type="entry name" value="Pyrroline-5-carboxylate reductase"/>
    <property type="match status" value="1"/>
</dbReference>
<evidence type="ECO:0000256" key="6">
    <source>
        <dbReference type="ARBA" id="ARBA00022857"/>
    </source>
</evidence>
<keyword evidence="4 8" id="KW-0028">Amino-acid biosynthesis</keyword>
<feature type="binding site" evidence="10">
    <location>
        <position position="59"/>
    </location>
    <ligand>
        <name>NADPH</name>
        <dbReference type="ChEBI" id="CHEBI:57783"/>
    </ligand>
</feature>
<dbReference type="InterPro" id="IPR000304">
    <property type="entry name" value="Pyrroline-COOH_reductase"/>
</dbReference>
<comment type="caution">
    <text evidence="13">The sequence shown here is derived from an EMBL/GenBank/DDBJ whole genome shotgun (WGS) entry which is preliminary data.</text>
</comment>
<keyword evidence="6 8" id="KW-0521">NADP</keyword>
<accession>A0A6M1RUR8</accession>
<evidence type="ECO:0000313" key="13">
    <source>
        <dbReference type="EMBL" id="NGO40375.1"/>
    </source>
</evidence>
<dbReference type="NCBIfam" id="TIGR00112">
    <property type="entry name" value="proC"/>
    <property type="match status" value="1"/>
</dbReference>
<keyword evidence="7 8" id="KW-0560">Oxidoreductase</keyword>
<dbReference type="RefSeq" id="WP_165108911.1">
    <property type="nucleotide sequence ID" value="NZ_JAAKYA010000087.1"/>
</dbReference>
<sequence length="271" mass="27978">MPADLTLGFIGTGQMATALARGFIQARRVTARQMVGSDPDPLARARFSKETGAQTVSQNTEVLRRARVILLATKPAQATEVLQEIRPAFTPAHLLISIAAGVSLARLEAALPAGARVVRVMPNTAALVGASATAFAAGQHATRADAALVQRLFSAVGLALPLKESLLDAVTGLSGSGPAYVCAFLEALVDGGVACGLPRTTAQQLALQTLIGTARLLQEKNLHPALLKEMVTSPGGTTIEGLHALAEGAFHGVVMNAVRRAAEKATRLGQG</sequence>
<proteinExistence type="inferred from homology"/>
<dbReference type="SUPFAM" id="SSF51735">
    <property type="entry name" value="NAD(P)-binding Rossmann-fold domains"/>
    <property type="match status" value="1"/>
</dbReference>
<keyword evidence="3 8" id="KW-0963">Cytoplasm</keyword>
<dbReference type="InterPro" id="IPR028939">
    <property type="entry name" value="P5C_Rdtase_cat_N"/>
</dbReference>
<dbReference type="Proteomes" id="UP000477311">
    <property type="component" value="Unassembled WGS sequence"/>
</dbReference>
<evidence type="ECO:0000259" key="12">
    <source>
        <dbReference type="Pfam" id="PF14748"/>
    </source>
</evidence>
<comment type="pathway">
    <text evidence="8">Amino-acid biosynthesis; L-proline biosynthesis; L-proline from L-glutamate 5-semialdehyde: step 1/1.</text>
</comment>
<dbReference type="Pfam" id="PF14748">
    <property type="entry name" value="P5CR_dimer"/>
    <property type="match status" value="1"/>
</dbReference>
<comment type="function">
    <text evidence="8">Catalyzes the reduction of 1-pyrroline-5-carboxylate (PCA) to L-proline.</text>
</comment>
<protein>
    <recommendedName>
        <fullName evidence="8 9">Pyrroline-5-carboxylate reductase</fullName>
        <shortName evidence="8">P5C reductase</shortName>
        <shortName evidence="8">P5CR</shortName>
        <ecNumber evidence="8 9">1.5.1.2</ecNumber>
    </recommendedName>
    <alternativeName>
        <fullName evidence="8">PCA reductase</fullName>
    </alternativeName>
</protein>
<evidence type="ECO:0000256" key="7">
    <source>
        <dbReference type="ARBA" id="ARBA00023002"/>
    </source>
</evidence>
<evidence type="ECO:0000256" key="9">
    <source>
        <dbReference type="NCBIfam" id="TIGR00112"/>
    </source>
</evidence>
<organism evidence="13 14">
    <name type="scientific">Limisphaera ngatamarikiensis</name>
    <dbReference type="NCBI Taxonomy" id="1324935"/>
    <lineage>
        <taxon>Bacteria</taxon>
        <taxon>Pseudomonadati</taxon>
        <taxon>Verrucomicrobiota</taxon>
        <taxon>Verrucomicrobiia</taxon>
        <taxon>Limisphaerales</taxon>
        <taxon>Limisphaeraceae</taxon>
        <taxon>Limisphaera</taxon>
    </lineage>
</organism>
<feature type="domain" description="Pyrroline-5-carboxylate reductase catalytic N-terminal" evidence="11">
    <location>
        <begin position="7"/>
        <end position="101"/>
    </location>
</feature>
<dbReference type="PIRSF" id="PIRSF000193">
    <property type="entry name" value="Pyrrol-5-carb_rd"/>
    <property type="match status" value="1"/>
</dbReference>
<dbReference type="AlphaFoldDB" id="A0A6M1RUR8"/>
<evidence type="ECO:0000259" key="11">
    <source>
        <dbReference type="Pfam" id="PF03807"/>
    </source>
</evidence>
<reference evidence="13 14" key="1">
    <citation type="submission" date="2020-02" db="EMBL/GenBank/DDBJ databases">
        <title>Draft genome sequence of Limisphaera ngatamarikiensis NGM72.4T, a thermophilic Verrucomicrobia grouped in subdivision 3.</title>
        <authorList>
            <person name="Carere C.R."/>
            <person name="Steen J."/>
            <person name="Hugenholtz P."/>
            <person name="Stott M.B."/>
        </authorList>
    </citation>
    <scope>NUCLEOTIDE SEQUENCE [LARGE SCALE GENOMIC DNA]</scope>
    <source>
        <strain evidence="13 14">NGM72.4</strain>
    </source>
</reference>
<dbReference type="Gene3D" id="3.40.50.720">
    <property type="entry name" value="NAD(P)-binding Rossmann-like Domain"/>
    <property type="match status" value="1"/>
</dbReference>
<comment type="catalytic activity">
    <reaction evidence="8">
        <text>L-proline + NADP(+) = (S)-1-pyrroline-5-carboxylate + NADPH + 2 H(+)</text>
        <dbReference type="Rhea" id="RHEA:14109"/>
        <dbReference type="ChEBI" id="CHEBI:15378"/>
        <dbReference type="ChEBI" id="CHEBI:17388"/>
        <dbReference type="ChEBI" id="CHEBI:57783"/>
        <dbReference type="ChEBI" id="CHEBI:58349"/>
        <dbReference type="ChEBI" id="CHEBI:60039"/>
        <dbReference type="EC" id="1.5.1.2"/>
    </reaction>
</comment>
<dbReference type="UniPathway" id="UPA00098">
    <property type="reaction ID" value="UER00361"/>
</dbReference>
<dbReference type="FunFam" id="3.40.50.720:FF:000190">
    <property type="entry name" value="Pyrroline-5-carboxylate reductase"/>
    <property type="match status" value="1"/>
</dbReference>
<dbReference type="GO" id="GO:0004735">
    <property type="term" value="F:pyrroline-5-carboxylate reductase activity"/>
    <property type="evidence" value="ECO:0007669"/>
    <property type="project" value="UniProtKB-UniRule"/>
</dbReference>
<dbReference type="EC" id="1.5.1.2" evidence="8 9"/>
<dbReference type="HAMAP" id="MF_01925">
    <property type="entry name" value="P5C_reductase"/>
    <property type="match status" value="1"/>
</dbReference>
<dbReference type="GO" id="GO:0005737">
    <property type="term" value="C:cytoplasm"/>
    <property type="evidence" value="ECO:0007669"/>
    <property type="project" value="UniProtKB-SubCell"/>
</dbReference>
<dbReference type="GO" id="GO:0055129">
    <property type="term" value="P:L-proline biosynthetic process"/>
    <property type="evidence" value="ECO:0007669"/>
    <property type="project" value="UniProtKB-UniRule"/>
</dbReference>
<keyword evidence="5 8" id="KW-0641">Proline biosynthesis</keyword>
<dbReference type="Gene3D" id="1.10.3730.10">
    <property type="entry name" value="ProC C-terminal domain-like"/>
    <property type="match status" value="1"/>
</dbReference>